<proteinExistence type="predicted"/>
<feature type="binding site" evidence="3">
    <location>
        <position position="56"/>
    </location>
    <ligand>
        <name>FAD</name>
        <dbReference type="ChEBI" id="CHEBI:57692"/>
    </ligand>
</feature>
<sequence length="556" mass="61366">MGFTSTITDDEPAPTAGLSPDFPFVYEEWLNHRAGLGAVPVERHGTEVAVIGGGISGMVTAYELMKLGLRPVVYEIEELGGRMRTVGFEGHPEPRAELGSMRFSPSATLFHYVNKLGLKAVPFPNPLADATPSTVINLRGETHWARGPEDLPLTFQQVSDAWSKALHEKADLPVMMGAMERRDISVIKALWNRTVRELENQSFYGFLTSTAAFSSFEQREIFGQVGFGCGGWDTDFTNSVLDVLRVVYTEVGDKQYRIIGGSQQVPTGLWSHEPEELVHWPAGTSLARLHDGKPMPGVCRISRGGGGAGYLIEDVSGGVREYPVAVFTAQSWNLLSRIQCDPDLLPSDLWTAVERTHYMGSSKLFVLTDRPFWRDRDEKTGRDVMGMTLTDRLPRGVYLFDDGPDEPGVMCLSYTWNDDSLKVATLTAEERLEVVLASLAQIYPDVDIRSHIVAPPVSVTWETEPNFMGAFKSSLPGQYRYQRALFTNFMQDGFDAKHRGFLMAGDDISWLGGFAENAVETALNAVWGVMRHLGGATHPDNPGPGDLFDELAPVVI</sequence>
<evidence type="ECO:0000256" key="1">
    <source>
        <dbReference type="ARBA" id="ARBA00001974"/>
    </source>
</evidence>
<evidence type="ECO:0000313" key="5">
    <source>
        <dbReference type="EMBL" id="SEP93415.1"/>
    </source>
</evidence>
<evidence type="ECO:0000256" key="3">
    <source>
        <dbReference type="PIRSR" id="PIRSR601613-1"/>
    </source>
</evidence>
<evidence type="ECO:0000259" key="4">
    <source>
        <dbReference type="Pfam" id="PF01593"/>
    </source>
</evidence>
<dbReference type="InterPro" id="IPR050281">
    <property type="entry name" value="Flavin_monoamine_oxidase"/>
</dbReference>
<keyword evidence="6" id="KW-1185">Reference proteome</keyword>
<keyword evidence="2" id="KW-0560">Oxidoreductase</keyword>
<feature type="binding site" evidence="3">
    <location>
        <begin position="99"/>
        <end position="102"/>
    </location>
    <ligand>
        <name>FAD</name>
        <dbReference type="ChEBI" id="CHEBI:57692"/>
    </ligand>
</feature>
<name>A0A1H9BWS4_9PSEU</name>
<dbReference type="InterPro" id="IPR002937">
    <property type="entry name" value="Amino_oxidase"/>
</dbReference>
<feature type="binding site" evidence="3">
    <location>
        <position position="102"/>
    </location>
    <ligand>
        <name>substrate</name>
    </ligand>
</feature>
<feature type="binding site" evidence="3">
    <location>
        <position position="298"/>
    </location>
    <ligand>
        <name>FAD</name>
        <dbReference type="ChEBI" id="CHEBI:57692"/>
    </ligand>
</feature>
<dbReference type="InterPro" id="IPR036188">
    <property type="entry name" value="FAD/NAD-bd_sf"/>
</dbReference>
<organism evidence="5 6">
    <name type="scientific">Lentzea flaviverrucosa</name>
    <dbReference type="NCBI Taxonomy" id="200379"/>
    <lineage>
        <taxon>Bacteria</taxon>
        <taxon>Bacillati</taxon>
        <taxon>Actinomycetota</taxon>
        <taxon>Actinomycetes</taxon>
        <taxon>Pseudonocardiales</taxon>
        <taxon>Pseudonocardiaceae</taxon>
        <taxon>Lentzea</taxon>
    </lineage>
</organism>
<dbReference type="InterPro" id="IPR001613">
    <property type="entry name" value="Flavin_amine_oxidase"/>
</dbReference>
<dbReference type="GO" id="GO:0009063">
    <property type="term" value="P:amino acid catabolic process"/>
    <property type="evidence" value="ECO:0007669"/>
    <property type="project" value="TreeGrafter"/>
</dbReference>
<dbReference type="EMBL" id="FOFT01000001">
    <property type="protein sequence ID" value="SEP93415.1"/>
    <property type="molecule type" value="Genomic_DNA"/>
</dbReference>
<dbReference type="OrthoDB" id="8845488at2"/>
<dbReference type="PANTHER" id="PTHR10742:SF342">
    <property type="entry name" value="AMINE OXIDASE"/>
    <property type="match status" value="1"/>
</dbReference>
<reference evidence="6" key="1">
    <citation type="submission" date="2016-10" db="EMBL/GenBank/DDBJ databases">
        <authorList>
            <person name="Varghese N."/>
            <person name="Submissions S."/>
        </authorList>
    </citation>
    <scope>NUCLEOTIDE SEQUENCE [LARGE SCALE GENOMIC DNA]</scope>
    <source>
        <strain evidence="6">CGMCC 4.578</strain>
    </source>
</reference>
<dbReference type="PANTHER" id="PTHR10742">
    <property type="entry name" value="FLAVIN MONOAMINE OXIDASE"/>
    <property type="match status" value="1"/>
</dbReference>
<dbReference type="RefSeq" id="WP_090062999.1">
    <property type="nucleotide sequence ID" value="NZ_FOFT01000001.1"/>
</dbReference>
<dbReference type="PRINTS" id="PR00757">
    <property type="entry name" value="AMINEOXDASEF"/>
</dbReference>
<dbReference type="GO" id="GO:0004497">
    <property type="term" value="F:monooxygenase activity"/>
    <property type="evidence" value="ECO:0007669"/>
    <property type="project" value="UniProtKB-KW"/>
</dbReference>
<dbReference type="Proteomes" id="UP000199028">
    <property type="component" value="Unassembled WGS sequence"/>
</dbReference>
<accession>A0A1H9BWS4</accession>
<dbReference type="GO" id="GO:0001716">
    <property type="term" value="F:L-amino-acid oxidase activity"/>
    <property type="evidence" value="ECO:0007669"/>
    <property type="project" value="TreeGrafter"/>
</dbReference>
<dbReference type="Gene3D" id="3.50.50.60">
    <property type="entry name" value="FAD/NAD(P)-binding domain"/>
    <property type="match status" value="1"/>
</dbReference>
<dbReference type="SUPFAM" id="SSF54373">
    <property type="entry name" value="FAD-linked reductases, C-terminal domain"/>
    <property type="match status" value="1"/>
</dbReference>
<dbReference type="SUPFAM" id="SSF51905">
    <property type="entry name" value="FAD/NAD(P)-binding domain"/>
    <property type="match status" value="1"/>
</dbReference>
<evidence type="ECO:0000256" key="2">
    <source>
        <dbReference type="ARBA" id="ARBA00023002"/>
    </source>
</evidence>
<dbReference type="Gene3D" id="3.90.660.10">
    <property type="match status" value="1"/>
</dbReference>
<protein>
    <submittedName>
        <fullName evidence="5">Tryptophan 2-monooxygenase</fullName>
    </submittedName>
</protein>
<dbReference type="AlphaFoldDB" id="A0A1H9BWS4"/>
<feature type="domain" description="Amine oxidase" evidence="4">
    <location>
        <begin position="55"/>
        <end position="528"/>
    </location>
</feature>
<evidence type="ECO:0000313" key="6">
    <source>
        <dbReference type="Proteomes" id="UP000199028"/>
    </source>
</evidence>
<dbReference type="Gene3D" id="1.10.405.40">
    <property type="match status" value="1"/>
</dbReference>
<comment type="cofactor">
    <cofactor evidence="1">
        <name>FAD</name>
        <dbReference type="ChEBI" id="CHEBI:57692"/>
    </cofactor>
</comment>
<gene>
    <name evidence="5" type="ORF">SAMN05216195_101617</name>
</gene>
<dbReference type="Pfam" id="PF01593">
    <property type="entry name" value="Amino_oxidase"/>
    <property type="match status" value="1"/>
</dbReference>
<keyword evidence="5" id="KW-0503">Monooxygenase</keyword>